<dbReference type="NCBIfam" id="TIGR00447">
    <property type="entry name" value="pth"/>
    <property type="match status" value="1"/>
</dbReference>
<dbReference type="EC" id="3.1.1.29" evidence="1 7"/>
<feature type="site" description="Stabilizes the basic form of H active site to accept a proton" evidence="7">
    <location>
        <position position="91"/>
    </location>
</feature>
<dbReference type="InterPro" id="IPR036416">
    <property type="entry name" value="Pept_tRNA_hydro_sf"/>
</dbReference>
<comment type="function">
    <text evidence="7">Catalyzes the release of premature peptidyl moieties from peptidyl-tRNA molecules trapped in stalled 50S ribosomal subunits, and thus maintains levels of free tRNAs and 50S ribosomes.</text>
</comment>
<comment type="function">
    <text evidence="7">Hydrolyzes ribosome-free peptidyl-tRNAs (with 1 or more amino acids incorporated), which drop off the ribosome during protein synthesis, or as a result of ribosome stalling.</text>
</comment>
<evidence type="ECO:0000256" key="4">
    <source>
        <dbReference type="ARBA" id="ARBA00022884"/>
    </source>
</evidence>
<feature type="binding site" evidence="7">
    <location>
        <position position="64"/>
    </location>
    <ligand>
        <name>tRNA</name>
        <dbReference type="ChEBI" id="CHEBI:17843"/>
    </ligand>
</feature>
<feature type="active site" description="Proton acceptor" evidence="7">
    <location>
        <position position="19"/>
    </location>
</feature>
<feature type="binding site" evidence="7">
    <location>
        <position position="112"/>
    </location>
    <ligand>
        <name>tRNA</name>
        <dbReference type="ChEBI" id="CHEBI:17843"/>
    </ligand>
</feature>
<protein>
    <recommendedName>
        <fullName evidence="6 7">Peptidyl-tRNA hydrolase</fullName>
        <shortName evidence="7">Pth</shortName>
        <ecNumber evidence="1 7">3.1.1.29</ecNumber>
    </recommendedName>
</protein>
<comment type="catalytic activity">
    <reaction evidence="7 8">
        <text>an N-acyl-L-alpha-aminoacyl-tRNA + H2O = an N-acyl-L-amino acid + a tRNA + H(+)</text>
        <dbReference type="Rhea" id="RHEA:54448"/>
        <dbReference type="Rhea" id="RHEA-COMP:10123"/>
        <dbReference type="Rhea" id="RHEA-COMP:13883"/>
        <dbReference type="ChEBI" id="CHEBI:15377"/>
        <dbReference type="ChEBI" id="CHEBI:15378"/>
        <dbReference type="ChEBI" id="CHEBI:59874"/>
        <dbReference type="ChEBI" id="CHEBI:78442"/>
        <dbReference type="ChEBI" id="CHEBI:138191"/>
        <dbReference type="EC" id="3.1.1.29"/>
    </reaction>
</comment>
<keyword evidence="11" id="KW-1185">Reference proteome</keyword>
<dbReference type="InterPro" id="IPR018171">
    <property type="entry name" value="Pept_tRNA_hydro_CS"/>
</dbReference>
<evidence type="ECO:0000256" key="8">
    <source>
        <dbReference type="RuleBase" id="RU000673"/>
    </source>
</evidence>
<evidence type="ECO:0000256" key="2">
    <source>
        <dbReference type="ARBA" id="ARBA00022555"/>
    </source>
</evidence>
<dbReference type="InterPro" id="IPR001328">
    <property type="entry name" value="Pept_tRNA_hydro"/>
</dbReference>
<comment type="subcellular location">
    <subcellularLocation>
        <location evidence="7">Cytoplasm</location>
    </subcellularLocation>
</comment>
<comment type="similarity">
    <text evidence="5 7 9">Belongs to the PTH family.</text>
</comment>
<evidence type="ECO:0000256" key="1">
    <source>
        <dbReference type="ARBA" id="ARBA00013260"/>
    </source>
</evidence>
<evidence type="ECO:0000313" key="10">
    <source>
        <dbReference type="EMBL" id="MDQ0567735.1"/>
    </source>
</evidence>
<dbReference type="CDD" id="cd00462">
    <property type="entry name" value="PTH"/>
    <property type="match status" value="1"/>
</dbReference>
<evidence type="ECO:0000256" key="5">
    <source>
        <dbReference type="ARBA" id="ARBA00038063"/>
    </source>
</evidence>
<dbReference type="Gene3D" id="3.40.50.1470">
    <property type="entry name" value="Peptidyl-tRNA hydrolase"/>
    <property type="match status" value="1"/>
</dbReference>
<comment type="subunit">
    <text evidence="7">Monomer.</text>
</comment>
<proteinExistence type="inferred from homology"/>
<keyword evidence="2 7" id="KW-0820">tRNA-binding</keyword>
<evidence type="ECO:0000256" key="3">
    <source>
        <dbReference type="ARBA" id="ARBA00022801"/>
    </source>
</evidence>
<dbReference type="Proteomes" id="UP001236620">
    <property type="component" value="Unassembled WGS sequence"/>
</dbReference>
<keyword evidence="3 7" id="KW-0378">Hydrolase</keyword>
<reference evidence="10" key="1">
    <citation type="submission" date="2023-07" db="EMBL/GenBank/DDBJ databases">
        <title>Genomic Encyclopedia of Type Strains, Phase IV (KMG-IV): sequencing the most valuable type-strain genomes for metagenomic binning, comparative biology and taxonomic classification.</title>
        <authorList>
            <person name="Goeker M."/>
        </authorList>
    </citation>
    <scope>NUCLEOTIDE SEQUENCE [LARGE SCALE GENOMIC DNA]</scope>
    <source>
        <strain evidence="10">DSM 22019</strain>
    </source>
</reference>
<evidence type="ECO:0000313" key="11">
    <source>
        <dbReference type="Proteomes" id="UP001236620"/>
    </source>
</evidence>
<evidence type="ECO:0000256" key="6">
    <source>
        <dbReference type="ARBA" id="ARBA00050038"/>
    </source>
</evidence>
<feature type="site" description="Discriminates between blocked and unblocked aminoacyl-tRNA" evidence="7">
    <location>
        <position position="9"/>
    </location>
</feature>
<dbReference type="EMBL" id="JAUSWP010000002">
    <property type="protein sequence ID" value="MDQ0567735.1"/>
    <property type="molecule type" value="Genomic_DNA"/>
</dbReference>
<evidence type="ECO:0000256" key="7">
    <source>
        <dbReference type="HAMAP-Rule" id="MF_00083"/>
    </source>
</evidence>
<dbReference type="SUPFAM" id="SSF53178">
    <property type="entry name" value="Peptidyl-tRNA hydrolase-like"/>
    <property type="match status" value="1"/>
</dbReference>
<name>A0ABU0NEB0_9MOLU</name>
<evidence type="ECO:0000256" key="9">
    <source>
        <dbReference type="RuleBase" id="RU004320"/>
    </source>
</evidence>
<dbReference type="GO" id="GO:0004045">
    <property type="term" value="F:peptidyl-tRNA hydrolase activity"/>
    <property type="evidence" value="ECO:0007669"/>
    <property type="project" value="UniProtKB-EC"/>
</dbReference>
<dbReference type="PANTHER" id="PTHR17224">
    <property type="entry name" value="PEPTIDYL-TRNA HYDROLASE"/>
    <property type="match status" value="1"/>
</dbReference>
<dbReference type="HAMAP" id="MF_00083">
    <property type="entry name" value="Pept_tRNA_hydro_bact"/>
    <property type="match status" value="1"/>
</dbReference>
<dbReference type="PROSITE" id="PS01195">
    <property type="entry name" value="PEPT_TRNA_HYDROL_1"/>
    <property type="match status" value="1"/>
</dbReference>
<sequence>MKLVVGLGNPGREYEITRHNAGWIAIDILLDKYGYNSVKQEFNAQVYTSIINNQKVLFVKPLTYMNNSGIAISQIMHYYKISLKDLIVIHDDKDLNVERIQFKKSGSAAGHNGIKSIIQHLSTQDFYRLRIGINPPAQGWKIVDWVLSKFSNDEILAIKNTISQNADFINDFIDDNKTFLQIMNKYN</sequence>
<dbReference type="PANTHER" id="PTHR17224:SF1">
    <property type="entry name" value="PEPTIDYL-TRNA HYDROLASE"/>
    <property type="match status" value="1"/>
</dbReference>
<keyword evidence="7" id="KW-0963">Cytoplasm</keyword>
<dbReference type="Pfam" id="PF01195">
    <property type="entry name" value="Pept_tRNA_hydro"/>
    <property type="match status" value="1"/>
</dbReference>
<feature type="binding site" evidence="7">
    <location>
        <position position="66"/>
    </location>
    <ligand>
        <name>tRNA</name>
        <dbReference type="ChEBI" id="CHEBI:17843"/>
    </ligand>
</feature>
<organism evidence="10 11">
    <name type="scientific">Mycoplasma yeatsii</name>
    <dbReference type="NCBI Taxonomy" id="51365"/>
    <lineage>
        <taxon>Bacteria</taxon>
        <taxon>Bacillati</taxon>
        <taxon>Mycoplasmatota</taxon>
        <taxon>Mollicutes</taxon>
        <taxon>Mycoplasmataceae</taxon>
        <taxon>Mycoplasma</taxon>
    </lineage>
</organism>
<dbReference type="PROSITE" id="PS01196">
    <property type="entry name" value="PEPT_TRNA_HYDROL_2"/>
    <property type="match status" value="1"/>
</dbReference>
<comment type="caution">
    <text evidence="10">The sequence shown here is derived from an EMBL/GenBank/DDBJ whole genome shotgun (WGS) entry which is preliminary data.</text>
</comment>
<keyword evidence="4 7" id="KW-0694">RNA-binding</keyword>
<feature type="binding site" evidence="7">
    <location>
        <position position="14"/>
    </location>
    <ligand>
        <name>tRNA</name>
        <dbReference type="ChEBI" id="CHEBI:17843"/>
    </ligand>
</feature>
<gene>
    <name evidence="7" type="primary">pth</name>
    <name evidence="10" type="ORF">J2Z63_000378</name>
</gene>
<accession>A0ABU0NEB0</accession>
<dbReference type="RefSeq" id="WP_307444658.1">
    <property type="nucleotide sequence ID" value="NZ_JAUSWP010000002.1"/>
</dbReference>